<evidence type="ECO:0000313" key="11">
    <source>
        <dbReference type="EMBL" id="AEA25059.1"/>
    </source>
</evidence>
<evidence type="ECO:0000256" key="4">
    <source>
        <dbReference type="ARBA" id="ARBA00022679"/>
    </source>
</evidence>
<evidence type="ECO:0000313" key="12">
    <source>
        <dbReference type="Proteomes" id="UP000007809"/>
    </source>
</evidence>
<dbReference type="GO" id="GO:0000155">
    <property type="term" value="F:phosphorelay sensor kinase activity"/>
    <property type="evidence" value="ECO:0007669"/>
    <property type="project" value="InterPro"/>
</dbReference>
<dbReference type="RefSeq" id="WP_013674983.1">
    <property type="nucleotide sequence ID" value="NC_015312.1"/>
</dbReference>
<dbReference type="SUPFAM" id="SSF55874">
    <property type="entry name" value="ATPase domain of HSP90 chaperone/DNA topoisomerase II/histidine kinase"/>
    <property type="match status" value="1"/>
</dbReference>
<dbReference type="InterPro" id="IPR011712">
    <property type="entry name" value="Sig_transdc_His_kin_sub3_dim/P"/>
</dbReference>
<dbReference type="HOGENOM" id="CLU_000445_20_1_11"/>
<name>F4CMW0_PSEUX</name>
<dbReference type="InterPro" id="IPR050482">
    <property type="entry name" value="Sensor_HK_TwoCompSys"/>
</dbReference>
<dbReference type="STRING" id="675635.Psed_2859"/>
<dbReference type="GO" id="GO:0005524">
    <property type="term" value="F:ATP binding"/>
    <property type="evidence" value="ECO:0007669"/>
    <property type="project" value="UniProtKB-KW"/>
</dbReference>
<feature type="transmembrane region" description="Helical" evidence="9">
    <location>
        <begin position="21"/>
        <end position="45"/>
    </location>
</feature>
<keyword evidence="9" id="KW-1133">Transmembrane helix</keyword>
<evidence type="ECO:0000256" key="8">
    <source>
        <dbReference type="ARBA" id="ARBA00023012"/>
    </source>
</evidence>
<reference evidence="11 12" key="1">
    <citation type="journal article" date="2011" name="J. Bacteriol.">
        <title>Genome sequence of the 1,4-dioxane-degrading Pseudonocardia dioxanivorans strain CB1190.</title>
        <authorList>
            <person name="Sales C.M."/>
            <person name="Mahendra S."/>
            <person name="Grostern A."/>
            <person name="Parales R.E."/>
            <person name="Goodwin L.A."/>
            <person name="Woyke T."/>
            <person name="Nolan M."/>
            <person name="Lapidus A."/>
            <person name="Chertkov O."/>
            <person name="Ovchinnikova G."/>
            <person name="Sczyrba A."/>
            <person name="Alvarez-Cohen L."/>
        </authorList>
    </citation>
    <scope>NUCLEOTIDE SEQUENCE [LARGE SCALE GENOMIC DNA]</scope>
    <source>
        <strain evidence="12">ATCC 55486 / DSM 44775 / JCM 13855 / CB1190</strain>
    </source>
</reference>
<evidence type="ECO:0000256" key="9">
    <source>
        <dbReference type="SAM" id="Phobius"/>
    </source>
</evidence>
<feature type="transmembrane region" description="Helical" evidence="9">
    <location>
        <begin position="150"/>
        <end position="172"/>
    </location>
</feature>
<keyword evidence="9" id="KW-0472">Membrane</keyword>
<dbReference type="GO" id="GO:0016020">
    <property type="term" value="C:membrane"/>
    <property type="evidence" value="ECO:0007669"/>
    <property type="project" value="InterPro"/>
</dbReference>
<feature type="transmembrane region" description="Helical" evidence="9">
    <location>
        <begin position="113"/>
        <end position="138"/>
    </location>
</feature>
<dbReference type="PANTHER" id="PTHR24421">
    <property type="entry name" value="NITRATE/NITRITE SENSOR PROTEIN NARX-RELATED"/>
    <property type="match status" value="1"/>
</dbReference>
<evidence type="ECO:0000256" key="5">
    <source>
        <dbReference type="ARBA" id="ARBA00022741"/>
    </source>
</evidence>
<dbReference type="KEGG" id="pdx:Psed_2859"/>
<organism evidence="11 12">
    <name type="scientific">Pseudonocardia dioxanivorans (strain ATCC 55486 / DSM 44775 / JCM 13855 / CB1190)</name>
    <dbReference type="NCBI Taxonomy" id="675635"/>
    <lineage>
        <taxon>Bacteria</taxon>
        <taxon>Bacillati</taxon>
        <taxon>Actinomycetota</taxon>
        <taxon>Actinomycetes</taxon>
        <taxon>Pseudonocardiales</taxon>
        <taxon>Pseudonocardiaceae</taxon>
        <taxon>Pseudonocardia</taxon>
    </lineage>
</organism>
<evidence type="ECO:0000256" key="1">
    <source>
        <dbReference type="ARBA" id="ARBA00000085"/>
    </source>
</evidence>
<comment type="catalytic activity">
    <reaction evidence="1">
        <text>ATP + protein L-histidine = ADP + protein N-phospho-L-histidine.</text>
        <dbReference type="EC" id="2.7.13.3"/>
    </reaction>
</comment>
<feature type="transmembrane region" description="Helical" evidence="9">
    <location>
        <begin position="51"/>
        <end position="74"/>
    </location>
</feature>
<dbReference type="InterPro" id="IPR036890">
    <property type="entry name" value="HATPase_C_sf"/>
</dbReference>
<keyword evidence="3" id="KW-0597">Phosphoprotein</keyword>
<sequence length="419" mass="42573">MGWLRLLFTPLTDGATWRRALHLLLGAVVALPYGALGWLFALAIGSGGLDVVSGTVLLALAVAAGAAVAFAPGVRALEVTAARALLDAAVPGTDGRDAAPTTWSARRRAAGWLALNVVAGAVTVLVTLVVVPTAIALVTAPWRDIAPLPVGAAAAWCPVAGVLLVVLLAHAVSATGAVLGRLAPGVLGPDRRERLRAELAAAQRVADDLAVRNRLARELHDSVGHALTVTTLQAEAAARVLDGDPEFARRALGAIADAGRGALADLDHVLGILRDGPGESPPTAPAADLADLPGLLDGARTAGVDVRLDVRGDLGAVPAAVSREAYRIVQESLTNALRHAGPVPVAVRLDAGAGQLAVDVENPLGHKGSTVERTSGGRGVAGMAERVRVLRGELEAGREGDAWRVAARLPWSGASGSGP</sequence>
<gene>
    <name evidence="11" type="ordered locus">Psed_2859</name>
</gene>
<evidence type="ECO:0000256" key="3">
    <source>
        <dbReference type="ARBA" id="ARBA00022553"/>
    </source>
</evidence>
<feature type="domain" description="Signal transduction histidine kinase subgroup 3 dimerisation and phosphoacceptor" evidence="10">
    <location>
        <begin position="212"/>
        <end position="275"/>
    </location>
</feature>
<keyword evidence="4" id="KW-0808">Transferase</keyword>
<protein>
    <recommendedName>
        <fullName evidence="2">histidine kinase</fullName>
        <ecNumber evidence="2">2.7.13.3</ecNumber>
    </recommendedName>
</protein>
<keyword evidence="8" id="KW-0902">Two-component regulatory system</keyword>
<dbReference type="PANTHER" id="PTHR24421:SF10">
    <property type="entry name" value="NITRATE_NITRITE SENSOR PROTEIN NARQ"/>
    <property type="match status" value="1"/>
</dbReference>
<dbReference type="eggNOG" id="COG4585">
    <property type="taxonomic scope" value="Bacteria"/>
</dbReference>
<dbReference type="Gene3D" id="3.30.565.10">
    <property type="entry name" value="Histidine kinase-like ATPase, C-terminal domain"/>
    <property type="match status" value="1"/>
</dbReference>
<keyword evidence="9" id="KW-0812">Transmembrane</keyword>
<dbReference type="EC" id="2.7.13.3" evidence="2"/>
<keyword evidence="7" id="KW-0067">ATP-binding</keyword>
<proteinExistence type="predicted"/>
<keyword evidence="5" id="KW-0547">Nucleotide-binding</keyword>
<dbReference type="Gene3D" id="1.20.5.1930">
    <property type="match status" value="1"/>
</dbReference>
<keyword evidence="6 11" id="KW-0418">Kinase</keyword>
<keyword evidence="12" id="KW-1185">Reference proteome</keyword>
<dbReference type="AlphaFoldDB" id="F4CMW0"/>
<evidence type="ECO:0000256" key="6">
    <source>
        <dbReference type="ARBA" id="ARBA00022777"/>
    </source>
</evidence>
<evidence type="ECO:0000256" key="7">
    <source>
        <dbReference type="ARBA" id="ARBA00022840"/>
    </source>
</evidence>
<evidence type="ECO:0000256" key="2">
    <source>
        <dbReference type="ARBA" id="ARBA00012438"/>
    </source>
</evidence>
<accession>F4CMW0</accession>
<dbReference type="CDD" id="cd16917">
    <property type="entry name" value="HATPase_UhpB-NarQ-NarX-like"/>
    <property type="match status" value="1"/>
</dbReference>
<dbReference type="Pfam" id="PF07730">
    <property type="entry name" value="HisKA_3"/>
    <property type="match status" value="1"/>
</dbReference>
<dbReference type="EMBL" id="CP002593">
    <property type="protein sequence ID" value="AEA25059.1"/>
    <property type="molecule type" value="Genomic_DNA"/>
</dbReference>
<dbReference type="Proteomes" id="UP000007809">
    <property type="component" value="Chromosome"/>
</dbReference>
<dbReference type="GO" id="GO:0046983">
    <property type="term" value="F:protein dimerization activity"/>
    <property type="evidence" value="ECO:0007669"/>
    <property type="project" value="InterPro"/>
</dbReference>
<evidence type="ECO:0000259" key="10">
    <source>
        <dbReference type="Pfam" id="PF07730"/>
    </source>
</evidence>